<dbReference type="SUPFAM" id="SSF142019">
    <property type="entry name" value="Nqo1 FMN-binding domain-like"/>
    <property type="match status" value="1"/>
</dbReference>
<dbReference type="RefSeq" id="WP_040198666.1">
    <property type="nucleotide sequence ID" value="NZ_CP010311.1"/>
</dbReference>
<sequence>MSRKPKTFHGGLHPPDSKAASADKAVEICPLPDEIIIPLSQHIGAPAEPCVAVGDSVCRGQVVGEARGFVSVPVHASTSGEVVAVEARPHPSGRDLPAVVIRPDGRDQWCDDLRGLGEDELAAESVRNKLCACGIVGLGGATFPTHVKLSPPPEKPIDTLIINGAECEPYLTTDYRLMLEDPEQILDGVRLFAGVLGRPRIFIGIEENKPAAIKVIDAACASSDIEVVPLRVKYPQGAEKQLIYAITGREVPSGGLPMDAGVLVQNVRTAAAVSVAVRTGQPLIEQVLTVTGPGVAEPKNLRVRIGTPLRHLIDACGGFNGEPGKIILGGPMMGTAQLSLDVPVTRGAGGLLIFRQEDVDPRPEGPCIRCGRCVSVCPARILPTTIVAYARNDQVETAETLGVLDCIECGCCTYICPSMIPLVQFIRQAKGAIMAQKRNA</sequence>
<dbReference type="PROSITE" id="PS51379">
    <property type="entry name" value="4FE4S_FER_2"/>
    <property type="match status" value="1"/>
</dbReference>
<feature type="binding site" evidence="8">
    <location>
        <position position="409"/>
    </location>
    <ligand>
        <name>[4Fe-4S] cluster</name>
        <dbReference type="ChEBI" id="CHEBI:49883"/>
        <label>2</label>
    </ligand>
</feature>
<keyword evidence="8" id="KW-0472">Membrane</keyword>
<dbReference type="GO" id="GO:0051539">
    <property type="term" value="F:4 iron, 4 sulfur cluster binding"/>
    <property type="evidence" value="ECO:0007669"/>
    <property type="project" value="UniProtKB-KW"/>
</dbReference>
<dbReference type="PANTHER" id="PTHR43034:SF2">
    <property type="entry name" value="ION-TRANSLOCATING OXIDOREDUCTASE COMPLEX SUBUNIT C"/>
    <property type="match status" value="1"/>
</dbReference>
<dbReference type="GO" id="GO:0009055">
    <property type="term" value="F:electron transfer activity"/>
    <property type="evidence" value="ECO:0007669"/>
    <property type="project" value="InterPro"/>
</dbReference>
<dbReference type="PROSITE" id="PS00198">
    <property type="entry name" value="4FE4S_FER_1"/>
    <property type="match status" value="1"/>
</dbReference>
<evidence type="ECO:0000256" key="9">
    <source>
        <dbReference type="SAM" id="MobiDB-lite"/>
    </source>
</evidence>
<keyword evidence="3 8" id="KW-0479">Metal-binding</keyword>
<feature type="binding site" evidence="8">
    <location>
        <position position="412"/>
    </location>
    <ligand>
        <name>[4Fe-4S] cluster</name>
        <dbReference type="ChEBI" id="CHEBI:49883"/>
        <label>2</label>
    </ligand>
</feature>
<comment type="cofactor">
    <cofactor evidence="8">
        <name>[4Fe-4S] cluster</name>
        <dbReference type="ChEBI" id="CHEBI:49883"/>
    </cofactor>
    <text evidence="8">Binds 2 [4Fe-4S] clusters per subunit.</text>
</comment>
<dbReference type="KEGG" id="gsb:GSUB_00630"/>
<evidence type="ECO:0000256" key="5">
    <source>
        <dbReference type="ARBA" id="ARBA00022982"/>
    </source>
</evidence>
<dbReference type="NCBIfam" id="TIGR01945">
    <property type="entry name" value="rnfC"/>
    <property type="match status" value="1"/>
</dbReference>
<dbReference type="STRING" id="483547.GSUB_00630"/>
<evidence type="ECO:0000256" key="3">
    <source>
        <dbReference type="ARBA" id="ARBA00022723"/>
    </source>
</evidence>
<organism evidence="11 12">
    <name type="scientific">Geoalkalibacter subterraneus</name>
    <dbReference type="NCBI Taxonomy" id="483547"/>
    <lineage>
        <taxon>Bacteria</taxon>
        <taxon>Pseudomonadati</taxon>
        <taxon>Thermodesulfobacteriota</taxon>
        <taxon>Desulfuromonadia</taxon>
        <taxon>Desulfuromonadales</taxon>
        <taxon>Geoalkalibacteraceae</taxon>
        <taxon>Geoalkalibacter</taxon>
    </lineage>
</organism>
<evidence type="ECO:0000256" key="1">
    <source>
        <dbReference type="ARBA" id="ARBA00022448"/>
    </source>
</evidence>
<feature type="binding site" evidence="8">
    <location>
        <position position="370"/>
    </location>
    <ligand>
        <name>[4Fe-4S] cluster</name>
        <dbReference type="ChEBI" id="CHEBI:49883"/>
        <label>1</label>
    </ligand>
</feature>
<dbReference type="Gene3D" id="3.30.70.20">
    <property type="match status" value="1"/>
</dbReference>
<dbReference type="EC" id="7.-.-.-" evidence="8"/>
<keyword evidence="1 8" id="KW-0813">Transport</keyword>
<reference evidence="11 12" key="1">
    <citation type="journal article" date="2015" name="Genome Announc.">
        <title>Genomes of Geoalkalibacter ferrihydriticus Z-0531T and Geoalkalibacter subterraneus Red1T, Two Haloalkaliphilic Metal-Reducing Deltaproteobacteria.</title>
        <authorList>
            <person name="Badalamenti J.P."/>
            <person name="Krajmalnik-Brown R."/>
            <person name="Torres C.I."/>
            <person name="Bond D.R."/>
        </authorList>
    </citation>
    <scope>NUCLEOTIDE SEQUENCE [LARGE SCALE GENOMIC DNA]</scope>
    <source>
        <strain evidence="11 12">Red1</strain>
    </source>
</reference>
<feature type="domain" description="4Fe-4S ferredoxin-type" evidence="10">
    <location>
        <begin position="355"/>
        <end position="387"/>
    </location>
</feature>
<dbReference type="InterPro" id="IPR017896">
    <property type="entry name" value="4Fe4S_Fe-S-bd"/>
</dbReference>
<protein>
    <recommendedName>
        <fullName evidence="8">Ion-translocating oxidoreductase complex subunit C</fullName>
        <ecNumber evidence="8">7.-.-.-</ecNumber>
    </recommendedName>
    <alternativeName>
        <fullName evidence="8">Rnf electron transport complex subunit C</fullName>
    </alternativeName>
</protein>
<evidence type="ECO:0000256" key="2">
    <source>
        <dbReference type="ARBA" id="ARBA00022485"/>
    </source>
</evidence>
<name>A0A0B5FB48_9BACT</name>
<accession>A0A0B5FB48</accession>
<dbReference type="SUPFAM" id="SSF46548">
    <property type="entry name" value="alpha-helical ferredoxin"/>
    <property type="match status" value="1"/>
</dbReference>
<dbReference type="Pfam" id="PF13237">
    <property type="entry name" value="Fer4_10"/>
    <property type="match status" value="1"/>
</dbReference>
<feature type="binding site" evidence="8">
    <location>
        <position position="377"/>
    </location>
    <ligand>
        <name>[4Fe-4S] cluster</name>
        <dbReference type="ChEBI" id="CHEBI:49883"/>
        <label>2</label>
    </ligand>
</feature>
<evidence type="ECO:0000313" key="12">
    <source>
        <dbReference type="Proteomes" id="UP000035036"/>
    </source>
</evidence>
<feature type="region of interest" description="Disordered" evidence="9">
    <location>
        <begin position="1"/>
        <end position="20"/>
    </location>
</feature>
<feature type="binding site" evidence="8">
    <location>
        <position position="406"/>
    </location>
    <ligand>
        <name>[4Fe-4S] cluster</name>
        <dbReference type="ChEBI" id="CHEBI:49883"/>
        <label>2</label>
    </ligand>
</feature>
<keyword evidence="8" id="KW-1278">Translocase</keyword>
<feature type="binding site" evidence="8">
    <location>
        <position position="373"/>
    </location>
    <ligand>
        <name>[4Fe-4S] cluster</name>
        <dbReference type="ChEBI" id="CHEBI:49883"/>
        <label>1</label>
    </ligand>
</feature>
<keyword evidence="12" id="KW-1185">Reference proteome</keyword>
<evidence type="ECO:0000256" key="7">
    <source>
        <dbReference type="ARBA" id="ARBA00023014"/>
    </source>
</evidence>
<comment type="subcellular location">
    <subcellularLocation>
        <location evidence="8">Cell membrane</location>
        <topology evidence="8">Peripheral membrane protein</topology>
    </subcellularLocation>
</comment>
<feature type="binding site" evidence="8">
    <location>
        <position position="367"/>
    </location>
    <ligand>
        <name>[4Fe-4S] cluster</name>
        <dbReference type="ChEBI" id="CHEBI:49883"/>
        <label>1</label>
    </ligand>
</feature>
<evidence type="ECO:0000256" key="6">
    <source>
        <dbReference type="ARBA" id="ARBA00023004"/>
    </source>
</evidence>
<proteinExistence type="inferred from homology"/>
<feature type="binding site" evidence="8">
    <location>
        <position position="416"/>
    </location>
    <ligand>
        <name>[4Fe-4S] cluster</name>
        <dbReference type="ChEBI" id="CHEBI:49883"/>
        <label>1</label>
    </ligand>
</feature>
<dbReference type="InterPro" id="IPR026902">
    <property type="entry name" value="RnfC_N"/>
</dbReference>
<gene>
    <name evidence="8" type="primary">rnfC</name>
    <name evidence="11" type="ORF">GSUB_00630</name>
</gene>
<keyword evidence="7 8" id="KW-0411">Iron-sulfur</keyword>
<dbReference type="EMBL" id="CP010311">
    <property type="protein sequence ID" value="AJF05387.1"/>
    <property type="molecule type" value="Genomic_DNA"/>
</dbReference>
<comment type="subunit">
    <text evidence="8">The complex is composed of six subunits: RnfA, RnfB, RnfC, RnfD, RnfE and RnfG.</text>
</comment>
<dbReference type="Proteomes" id="UP000035036">
    <property type="component" value="Chromosome"/>
</dbReference>
<dbReference type="Gene3D" id="3.40.50.11540">
    <property type="entry name" value="NADH-ubiquinone oxidoreductase 51kDa subunit"/>
    <property type="match status" value="1"/>
</dbReference>
<dbReference type="InterPro" id="IPR019554">
    <property type="entry name" value="Soluble_ligand-bd"/>
</dbReference>
<dbReference type="AlphaFoldDB" id="A0A0B5FB48"/>
<evidence type="ECO:0000256" key="4">
    <source>
        <dbReference type="ARBA" id="ARBA00022737"/>
    </source>
</evidence>
<evidence type="ECO:0000313" key="11">
    <source>
        <dbReference type="EMBL" id="AJF05387.1"/>
    </source>
</evidence>
<evidence type="ECO:0000256" key="8">
    <source>
        <dbReference type="HAMAP-Rule" id="MF_00461"/>
    </source>
</evidence>
<comment type="function">
    <text evidence="8">Part of a membrane-bound complex that couples electron transfer with translocation of ions across the membrane.</text>
</comment>
<dbReference type="PANTHER" id="PTHR43034">
    <property type="entry name" value="ION-TRANSLOCATING OXIDOREDUCTASE COMPLEX SUBUNIT C"/>
    <property type="match status" value="1"/>
</dbReference>
<dbReference type="HAMAP" id="MF_00461">
    <property type="entry name" value="RsxC_RnfC"/>
    <property type="match status" value="1"/>
</dbReference>
<dbReference type="HOGENOM" id="CLU_010808_6_0_7"/>
<dbReference type="NCBIfam" id="NF003454">
    <property type="entry name" value="PRK05035.1"/>
    <property type="match status" value="1"/>
</dbReference>
<dbReference type="InterPro" id="IPR011538">
    <property type="entry name" value="Nuo51_FMN-bd"/>
</dbReference>
<dbReference type="GO" id="GO:0046872">
    <property type="term" value="F:metal ion binding"/>
    <property type="evidence" value="ECO:0007669"/>
    <property type="project" value="UniProtKB-KW"/>
</dbReference>
<keyword evidence="4 8" id="KW-0677">Repeat</keyword>
<dbReference type="Pfam" id="PF13375">
    <property type="entry name" value="RnfC_N"/>
    <property type="match status" value="1"/>
</dbReference>
<dbReference type="InterPro" id="IPR017900">
    <property type="entry name" value="4Fe4S_Fe_S_CS"/>
</dbReference>
<dbReference type="OrthoDB" id="9789030at2"/>
<dbReference type="Pfam" id="PF01512">
    <property type="entry name" value="Complex1_51K"/>
    <property type="match status" value="1"/>
</dbReference>
<dbReference type="Pfam" id="PF10531">
    <property type="entry name" value="SLBB"/>
    <property type="match status" value="1"/>
</dbReference>
<evidence type="ECO:0000259" key="10">
    <source>
        <dbReference type="PROSITE" id="PS51379"/>
    </source>
</evidence>
<keyword evidence="5 8" id="KW-0249">Electron transport</keyword>
<dbReference type="InterPro" id="IPR010208">
    <property type="entry name" value="Ion_transpt_RnfC/RsxC"/>
</dbReference>
<dbReference type="GO" id="GO:0022900">
    <property type="term" value="P:electron transport chain"/>
    <property type="evidence" value="ECO:0007669"/>
    <property type="project" value="UniProtKB-UniRule"/>
</dbReference>
<dbReference type="Gene3D" id="3.10.20.600">
    <property type="match status" value="1"/>
</dbReference>
<dbReference type="GO" id="GO:0005886">
    <property type="term" value="C:plasma membrane"/>
    <property type="evidence" value="ECO:0007669"/>
    <property type="project" value="UniProtKB-SubCell"/>
</dbReference>
<keyword evidence="6 8" id="KW-0408">Iron</keyword>
<keyword evidence="8" id="KW-1003">Cell membrane</keyword>
<keyword evidence="2 8" id="KW-0004">4Fe-4S</keyword>
<comment type="similarity">
    <text evidence="8">Belongs to the 4Fe4S bacterial-type ferredoxin family. RnfC subfamily.</text>
</comment>
<dbReference type="InterPro" id="IPR037225">
    <property type="entry name" value="Nuo51_FMN-bd_sf"/>
</dbReference>